<dbReference type="SUPFAM" id="SSF117143">
    <property type="entry name" value="Flagellar hook protein flgE"/>
    <property type="match status" value="1"/>
</dbReference>
<protein>
    <recommendedName>
        <fullName evidence="3 5">Flagellar hook protein FlgE</fullName>
    </recommendedName>
</protein>
<dbReference type="InterPro" id="IPR001444">
    <property type="entry name" value="Flag_bb_rod_N"/>
</dbReference>
<feature type="domain" description="Flagellar hook protein FlgE D2" evidence="8">
    <location>
        <begin position="168"/>
        <end position="315"/>
    </location>
</feature>
<dbReference type="InterPro" id="IPR011491">
    <property type="entry name" value="FlgE_D2"/>
</dbReference>
<dbReference type="GO" id="GO:0009424">
    <property type="term" value="C:bacterial-type flagellum hook"/>
    <property type="evidence" value="ECO:0007669"/>
    <property type="project" value="TreeGrafter"/>
</dbReference>
<keyword evidence="10" id="KW-0969">Cilium</keyword>
<comment type="similarity">
    <text evidence="2 5">Belongs to the flagella basal body rod proteins family.</text>
</comment>
<dbReference type="InterPro" id="IPR020013">
    <property type="entry name" value="Flagellar_FlgE/F/G"/>
</dbReference>
<dbReference type="Pfam" id="PF22692">
    <property type="entry name" value="LlgE_F_G_D1"/>
    <property type="match status" value="1"/>
</dbReference>
<dbReference type="InterPro" id="IPR019776">
    <property type="entry name" value="Flagellar_basal_body_rod_CS"/>
</dbReference>
<keyword evidence="4 5" id="KW-0975">Bacterial flagellum</keyword>
<dbReference type="Proteomes" id="UP000268033">
    <property type="component" value="Unassembled WGS sequence"/>
</dbReference>
<dbReference type="GO" id="GO:0009425">
    <property type="term" value="C:bacterial-type flagellum basal body"/>
    <property type="evidence" value="ECO:0007669"/>
    <property type="project" value="UniProtKB-SubCell"/>
</dbReference>
<dbReference type="NCBIfam" id="TIGR03506">
    <property type="entry name" value="FlgEFG_subfam"/>
    <property type="match status" value="1"/>
</dbReference>
<dbReference type="AlphaFoldDB" id="A0A3N1P4N6"/>
<reference evidence="10 11" key="1">
    <citation type="submission" date="2018-11" db="EMBL/GenBank/DDBJ databases">
        <title>Genomic Encyclopedia of Type Strains, Phase IV (KMG-IV): sequencing the most valuable type-strain genomes for metagenomic binning, comparative biology and taxonomic classification.</title>
        <authorList>
            <person name="Goeker M."/>
        </authorList>
    </citation>
    <scope>NUCLEOTIDE SEQUENCE [LARGE SCALE GENOMIC DNA]</scope>
    <source>
        <strain evidence="10 11">DSM 21945</strain>
    </source>
</reference>
<name>A0A3N1P4N6_9GAMM</name>
<evidence type="ECO:0000256" key="2">
    <source>
        <dbReference type="ARBA" id="ARBA00009677"/>
    </source>
</evidence>
<dbReference type="Pfam" id="PF07559">
    <property type="entry name" value="FlgE_D2"/>
    <property type="match status" value="1"/>
</dbReference>
<evidence type="ECO:0000259" key="6">
    <source>
        <dbReference type="Pfam" id="PF00460"/>
    </source>
</evidence>
<dbReference type="PANTHER" id="PTHR30435">
    <property type="entry name" value="FLAGELLAR PROTEIN"/>
    <property type="match status" value="1"/>
</dbReference>
<feature type="domain" description="Flagellar basal-body/hook protein C-terminal" evidence="7">
    <location>
        <begin position="389"/>
        <end position="434"/>
    </location>
</feature>
<dbReference type="Pfam" id="PF06429">
    <property type="entry name" value="Flg_bbr_C"/>
    <property type="match status" value="1"/>
</dbReference>
<feature type="domain" description="Flagellar hook protein FlgE/F/G-like D1" evidence="9">
    <location>
        <begin position="83"/>
        <end position="150"/>
    </location>
</feature>
<dbReference type="PROSITE" id="PS00588">
    <property type="entry name" value="FLAGELLA_BB_ROD"/>
    <property type="match status" value="1"/>
</dbReference>
<dbReference type="GO" id="GO:0071978">
    <property type="term" value="P:bacterial-type flagellum-dependent swarming motility"/>
    <property type="evidence" value="ECO:0007669"/>
    <property type="project" value="TreeGrafter"/>
</dbReference>
<dbReference type="PANTHER" id="PTHR30435:SF1">
    <property type="entry name" value="FLAGELLAR HOOK PROTEIN FLGE"/>
    <property type="match status" value="1"/>
</dbReference>
<evidence type="ECO:0000259" key="7">
    <source>
        <dbReference type="Pfam" id="PF06429"/>
    </source>
</evidence>
<dbReference type="Gene3D" id="2.60.98.20">
    <property type="entry name" value="Flagellar hook protein FlgE"/>
    <property type="match status" value="1"/>
</dbReference>
<evidence type="ECO:0000256" key="5">
    <source>
        <dbReference type="RuleBase" id="RU362116"/>
    </source>
</evidence>
<dbReference type="Pfam" id="PF00460">
    <property type="entry name" value="Flg_bb_rod"/>
    <property type="match status" value="1"/>
</dbReference>
<evidence type="ECO:0000256" key="4">
    <source>
        <dbReference type="ARBA" id="ARBA00023143"/>
    </source>
</evidence>
<organism evidence="10 11">
    <name type="scientific">Gallaecimonas pentaromativorans</name>
    <dbReference type="NCBI Taxonomy" id="584787"/>
    <lineage>
        <taxon>Bacteria</taxon>
        <taxon>Pseudomonadati</taxon>
        <taxon>Pseudomonadota</taxon>
        <taxon>Gammaproteobacteria</taxon>
        <taxon>Enterobacterales</taxon>
        <taxon>Gallaecimonadaceae</taxon>
        <taxon>Gallaecimonas</taxon>
    </lineage>
</organism>
<dbReference type="NCBIfam" id="NF004240">
    <property type="entry name" value="PRK05682.1-4"/>
    <property type="match status" value="1"/>
</dbReference>
<evidence type="ECO:0000256" key="3">
    <source>
        <dbReference type="ARBA" id="ARBA00019015"/>
    </source>
</evidence>
<accession>A0A3N1P4N6</accession>
<keyword evidence="11" id="KW-1185">Reference proteome</keyword>
<keyword evidence="10" id="KW-0282">Flagellum</keyword>
<evidence type="ECO:0000259" key="8">
    <source>
        <dbReference type="Pfam" id="PF07559"/>
    </source>
</evidence>
<dbReference type="STRING" id="584787.GCA_001247655_02033"/>
<evidence type="ECO:0000259" key="9">
    <source>
        <dbReference type="Pfam" id="PF22692"/>
    </source>
</evidence>
<feature type="domain" description="Flagellar basal body rod protein N-terminal" evidence="6">
    <location>
        <begin position="4"/>
        <end position="33"/>
    </location>
</feature>
<dbReference type="NCBIfam" id="NF004238">
    <property type="entry name" value="PRK05682.1-1"/>
    <property type="match status" value="1"/>
</dbReference>
<evidence type="ECO:0000256" key="1">
    <source>
        <dbReference type="ARBA" id="ARBA00004117"/>
    </source>
</evidence>
<comment type="caution">
    <text evidence="10">The sequence shown here is derived from an EMBL/GenBank/DDBJ whole genome shotgun (WGS) entry which is preliminary data.</text>
</comment>
<gene>
    <name evidence="10" type="ORF">EDC28_109104</name>
</gene>
<comment type="function">
    <text evidence="5">A flexible structure which links the flagellar filament to the drive apparatus in the basal body.</text>
</comment>
<dbReference type="InterPro" id="IPR010930">
    <property type="entry name" value="Flg_bb/hook_C_dom"/>
</dbReference>
<comment type="subcellular location">
    <subcellularLocation>
        <location evidence="1 5">Bacterial flagellum basal body</location>
    </subcellularLocation>
</comment>
<dbReference type="InterPro" id="IPR037925">
    <property type="entry name" value="FlgE/F/G-like"/>
</dbReference>
<dbReference type="EMBL" id="RJUL01000009">
    <property type="protein sequence ID" value="ROQ22618.1"/>
    <property type="molecule type" value="Genomic_DNA"/>
</dbReference>
<sequence length="435" mass="45669">MSFNISLSGLNAAQKDLDVTSNNISNANTYGFKESRAEFADVYASSIFSNPRTKVGDGAVTSTVAQQFNQGAMQFTNNTFDLAVNGNGFFAMSSDVNSNDMVYTRAGNFKLNKDNYVVDNQGNYLKVFPVNPDGTSASAALSTAKSLQVPDAVGTPLASSKVDIDLNLPAGDDTHDVTAFDPSDSNTYNNATSVTVYDSLGQSHTMTTYYVKPTGSTNTWNAFAFVDGQPVNINGSTGPSYTDATSGTTVNGYVMNFDSTGQPGTPPTVPATITTDPLGAVLSNGADATQTLTINYKDQTQYADAFTVNSISQDGLTVGRLTGVEVGADGLVQASYSNGTTEPLGRVALVRFANEQGLSQVGNTDWKASTASGDPLAGEAGTGTFGNIRSGALESSNVDLTQELVDLISAQRNFQANSRAIDVANTLQQNILQIR</sequence>
<evidence type="ECO:0000313" key="10">
    <source>
        <dbReference type="EMBL" id="ROQ22618.1"/>
    </source>
</evidence>
<dbReference type="RefSeq" id="WP_123422288.1">
    <property type="nucleotide sequence ID" value="NZ_JBLXAC010000003.1"/>
</dbReference>
<dbReference type="InterPro" id="IPR053967">
    <property type="entry name" value="LlgE_F_G-like_D1"/>
</dbReference>
<proteinExistence type="inferred from homology"/>
<dbReference type="InterPro" id="IPR037058">
    <property type="entry name" value="Falgellar_hook_FlgE_sf"/>
</dbReference>
<evidence type="ECO:0000313" key="11">
    <source>
        <dbReference type="Proteomes" id="UP000268033"/>
    </source>
</evidence>
<dbReference type="GO" id="GO:0005829">
    <property type="term" value="C:cytosol"/>
    <property type="evidence" value="ECO:0007669"/>
    <property type="project" value="TreeGrafter"/>
</dbReference>
<keyword evidence="10" id="KW-0966">Cell projection</keyword>